<evidence type="ECO:0000256" key="1">
    <source>
        <dbReference type="SAM" id="MobiDB-lite"/>
    </source>
</evidence>
<evidence type="ECO:0000313" key="3">
    <source>
        <dbReference type="WBParaSite" id="L893_g6578.t1"/>
    </source>
</evidence>
<dbReference type="AlphaFoldDB" id="A0A1I8AK66"/>
<protein>
    <submittedName>
        <fullName evidence="3">Transcriptional regulator</fullName>
    </submittedName>
</protein>
<keyword evidence="2" id="KW-1185">Reference proteome</keyword>
<proteinExistence type="predicted"/>
<evidence type="ECO:0000313" key="2">
    <source>
        <dbReference type="Proteomes" id="UP000095287"/>
    </source>
</evidence>
<dbReference type="Proteomes" id="UP000095287">
    <property type="component" value="Unplaced"/>
</dbReference>
<organism evidence="2 3">
    <name type="scientific">Steinernema glaseri</name>
    <dbReference type="NCBI Taxonomy" id="37863"/>
    <lineage>
        <taxon>Eukaryota</taxon>
        <taxon>Metazoa</taxon>
        <taxon>Ecdysozoa</taxon>
        <taxon>Nematoda</taxon>
        <taxon>Chromadorea</taxon>
        <taxon>Rhabditida</taxon>
        <taxon>Tylenchina</taxon>
        <taxon>Panagrolaimomorpha</taxon>
        <taxon>Strongyloidoidea</taxon>
        <taxon>Steinernematidae</taxon>
        <taxon>Steinernema</taxon>
    </lineage>
</organism>
<sequence>MTSTERSQVIGDNRVSFGEGMDPADMQDMMDLMVYAEMYASKAVGQHASPQAWNEFHHACLLRHGCRLISFLSSVSTAAHDLAQVRAFEVTVVQRDTEVLFHQVISQSLRDLDLETKARRHFESSAMPRRDVEKAMHCKVTPCFTDRRNQPMLCFCGLVMRFKVDVEHGFLTDTYRRYVTLTPHGGCYLFDRQAYASHRTFVLAQTRALSEDDLRRQGAHEQAHQPADDLQALVAKQPFDAVRQKQHQANGEAGQGDTHDGQQLVVPVRLADAHHQQRTDGAGADGQRDGQRHDGHVLLHVVGVDRRLALGHAQRRDEQHAAGADAKSVGGDAEDAEDCPSEQHRHLAVHQHQVVALRLHGLQGFLAVAGGVGLQVELAEHAADHLGGDVVVFGHQDAEVGGHVQRGGQAGRLHAEHLALAALGQFFGQGSLEGVAGHGLGQDALDPGVAGDDLARRIGDAGEHDDQDVVVQARIFLDLGGQLHAGHAGHVLVEQHGIEVVAQVRLGAQQGQGFLARGHGAHVHAPGAALLHQHLAAGVVVVHHQHPGIAQR</sequence>
<feature type="region of interest" description="Disordered" evidence="1">
    <location>
        <begin position="313"/>
        <end position="338"/>
    </location>
</feature>
<name>A0A1I8AK66_9BILA</name>
<dbReference type="WBParaSite" id="L893_g6578.t1">
    <property type="protein sequence ID" value="L893_g6578.t1"/>
    <property type="gene ID" value="L893_g6578"/>
</dbReference>
<feature type="region of interest" description="Disordered" evidence="1">
    <location>
        <begin position="241"/>
        <end position="260"/>
    </location>
</feature>
<accession>A0A1I8AK66</accession>
<reference evidence="3" key="1">
    <citation type="submission" date="2016-11" db="UniProtKB">
        <authorList>
            <consortium name="WormBaseParasite"/>
        </authorList>
    </citation>
    <scope>IDENTIFICATION</scope>
</reference>